<dbReference type="PANTHER" id="PTHR10697:SF1">
    <property type="entry name" value="MAMMALIAN EPENDYMIN-RELATED PROTEIN 1"/>
    <property type="match status" value="1"/>
</dbReference>
<dbReference type="Pfam" id="PF00811">
    <property type="entry name" value="Ependymin"/>
    <property type="match status" value="2"/>
</dbReference>
<reference evidence="1" key="1">
    <citation type="submission" date="2019-08" db="EMBL/GenBank/DDBJ databases">
        <title>The improved chromosome-level genome for the pearl oyster Pinctada fucata martensii using PacBio sequencing and Hi-C.</title>
        <authorList>
            <person name="Zheng Z."/>
        </authorList>
    </citation>
    <scope>NUCLEOTIDE SEQUENCE</scope>
    <source>
        <strain evidence="1">ZZ-2019</strain>
        <tissue evidence="1">Adductor muscle</tissue>
    </source>
</reference>
<protein>
    <submittedName>
        <fullName evidence="1">Uncharacterized protein</fullName>
    </submittedName>
</protein>
<organism evidence="1 2">
    <name type="scientific">Pinctada imbricata</name>
    <name type="common">Atlantic pearl-oyster</name>
    <name type="synonym">Pinctada martensii</name>
    <dbReference type="NCBI Taxonomy" id="66713"/>
    <lineage>
        <taxon>Eukaryota</taxon>
        <taxon>Metazoa</taxon>
        <taxon>Spiralia</taxon>
        <taxon>Lophotrochozoa</taxon>
        <taxon>Mollusca</taxon>
        <taxon>Bivalvia</taxon>
        <taxon>Autobranchia</taxon>
        <taxon>Pteriomorphia</taxon>
        <taxon>Pterioida</taxon>
        <taxon>Pterioidea</taxon>
        <taxon>Pteriidae</taxon>
        <taxon>Pinctada</taxon>
    </lineage>
</organism>
<dbReference type="AlphaFoldDB" id="A0AA88XX16"/>
<comment type="caution">
    <text evidence="1">The sequence shown here is derived from an EMBL/GenBank/DDBJ whole genome shotgun (WGS) entry which is preliminary data.</text>
</comment>
<dbReference type="EMBL" id="VSWD01000009">
    <property type="protein sequence ID" value="KAK3093412.1"/>
    <property type="molecule type" value="Genomic_DNA"/>
</dbReference>
<dbReference type="InterPro" id="IPR001299">
    <property type="entry name" value="Ependymin"/>
</dbReference>
<dbReference type="GO" id="GO:0005509">
    <property type="term" value="F:calcium ion binding"/>
    <property type="evidence" value="ECO:0007669"/>
    <property type="project" value="InterPro"/>
</dbReference>
<dbReference type="GO" id="GO:0005764">
    <property type="term" value="C:lysosome"/>
    <property type="evidence" value="ECO:0007669"/>
    <property type="project" value="TreeGrafter"/>
</dbReference>
<gene>
    <name evidence="1" type="ORF">FSP39_015267</name>
</gene>
<dbReference type="GO" id="GO:0005576">
    <property type="term" value="C:extracellular region"/>
    <property type="evidence" value="ECO:0007669"/>
    <property type="project" value="InterPro"/>
</dbReference>
<accession>A0AA88XX16</accession>
<name>A0AA88XX16_PINIB</name>
<keyword evidence="2" id="KW-1185">Reference proteome</keyword>
<dbReference type="PANTHER" id="PTHR10697">
    <property type="entry name" value="MAMMALIAN EPENDYMIN-RELATED PROTEIN 1"/>
    <property type="match status" value="1"/>
</dbReference>
<evidence type="ECO:0000313" key="2">
    <source>
        <dbReference type="Proteomes" id="UP001186944"/>
    </source>
</evidence>
<proteinExistence type="predicted"/>
<dbReference type="GO" id="GO:0007160">
    <property type="term" value="P:cell-matrix adhesion"/>
    <property type="evidence" value="ECO:0007669"/>
    <property type="project" value="InterPro"/>
</dbReference>
<sequence length="317" mass="36565">MERRRLSYDETNQRERVIAEIEVGSTRNVYDTLYLHNVGKEYHLDRRTRKCNVTDLTRPFRYRGVLPGSTFQYLFEMGAGGVPYEHALVQMFSGNSSTEHHVSLVTYPSCIPIQIQHFIGPNDYEESKHNLVFTVGFKCLILEKSNPNKASFRRQSWKEVDRSQNYMERRRLSYDETNKRERKIAEIEEGSTRSFYDVLSLHNEGKEYTLDLRTRKCNVTTLTRPFFYRGVLPGSTFQYLSEIGASGVPYESTIVAGFAGNSSTGSEHHVSIVSYPSCVPIQNQHFRGNDYEESNYYNITIGIRDPAVFIPPEECIG</sequence>
<evidence type="ECO:0000313" key="1">
    <source>
        <dbReference type="EMBL" id="KAK3093412.1"/>
    </source>
</evidence>
<dbReference type="Proteomes" id="UP001186944">
    <property type="component" value="Unassembled WGS sequence"/>
</dbReference>